<sequence length="51" mass="5573">MLREELVLNVDWAEAVALFNADARHPYGAVVLPGMRKVVHAATKAVNGESR</sequence>
<proteinExistence type="predicted"/>
<dbReference type="EMBL" id="CP001392">
    <property type="protein sequence ID" value="ACM33628.1"/>
    <property type="molecule type" value="Genomic_DNA"/>
</dbReference>
<dbReference type="Proteomes" id="UP000000450">
    <property type="component" value="Chromosome"/>
</dbReference>
<protein>
    <submittedName>
        <fullName evidence="1">Uncharacterized protein</fullName>
    </submittedName>
</protein>
<evidence type="ECO:0000313" key="2">
    <source>
        <dbReference type="Proteomes" id="UP000000450"/>
    </source>
</evidence>
<dbReference type="AlphaFoldDB" id="A0A9J9UBM0"/>
<accession>A0A9J9UBM0</accession>
<reference evidence="1 2" key="1">
    <citation type="journal article" date="2010" name="J. Bacteriol.">
        <title>Completed genome sequence of the anaerobic iron-oxidizing bacterium Acidovorax ebreus strain TPSY.</title>
        <authorList>
            <person name="Byrne-Bailey K.G."/>
            <person name="Weber K.A."/>
            <person name="Chair A.H."/>
            <person name="Bose S."/>
            <person name="Knox T."/>
            <person name="Spanbauer T.L."/>
            <person name="Chertkov O."/>
            <person name="Coates J.D."/>
        </authorList>
    </citation>
    <scope>NUCLEOTIDE SEQUENCE [LARGE SCALE GENOMIC DNA]</scope>
    <source>
        <strain evidence="1 2">TPSY</strain>
    </source>
</reference>
<name>A0A9J9UBM0_ACIET</name>
<dbReference type="KEGG" id="dia:Dtpsy_2188"/>
<organism evidence="1 2">
    <name type="scientific">Acidovorax ebreus (strain TPSY)</name>
    <name type="common">Diaphorobacter sp. (strain TPSY)</name>
    <dbReference type="NCBI Taxonomy" id="535289"/>
    <lineage>
        <taxon>Bacteria</taxon>
        <taxon>Pseudomonadati</taxon>
        <taxon>Pseudomonadota</taxon>
        <taxon>Betaproteobacteria</taxon>
        <taxon>Burkholderiales</taxon>
        <taxon>Comamonadaceae</taxon>
        <taxon>Diaphorobacter</taxon>
    </lineage>
</organism>
<gene>
    <name evidence="1" type="ordered locus">Dtpsy_2188</name>
</gene>
<evidence type="ECO:0000313" key="1">
    <source>
        <dbReference type="EMBL" id="ACM33628.1"/>
    </source>
</evidence>
<keyword evidence="2" id="KW-1185">Reference proteome</keyword>